<dbReference type="Pfam" id="PF13561">
    <property type="entry name" value="adh_short_C2"/>
    <property type="match status" value="1"/>
</dbReference>
<dbReference type="InterPro" id="IPR036291">
    <property type="entry name" value="NAD(P)-bd_dom_sf"/>
</dbReference>
<dbReference type="InterPro" id="IPR002347">
    <property type="entry name" value="SDR_fam"/>
</dbReference>
<comment type="caution">
    <text evidence="3">The sequence shown here is derived from an EMBL/GenBank/DDBJ whole genome shotgun (WGS) entry which is preliminary data.</text>
</comment>
<sequence>MDRVSSSGIDLHTRVGGSFCAIVCSDRPADTLQKIGAEEGCRLLFHFLNRDVIRRIVPRSIHMAGKLEGKIAVITGGNSGMGLATAKRFVAEGAKVVITGRRQTELDAAVKEIGPNATGVRGDVSNLADLDRLYEVVKEKHGRVDIVFANAGVGELVPIGQVTEAHFDKLFDTNVKGLLFTVQKALPLMPDGGSIILNASIASIKGTPAFGVYSATKAAVRSFARSWTSDLKDRKIRVNALSPGPIDTPIFDGLAPTKEGVDKIKEGFVSTIPLGRIGTSDEIAKVAVFLASDDSSFVTGVELFVDGGRAQV</sequence>
<dbReference type="InterPro" id="IPR057326">
    <property type="entry name" value="KR_dom"/>
</dbReference>
<dbReference type="PANTHER" id="PTHR43943">
    <property type="entry name" value="DEHYDROGENASE/REDUCTASE (SDR FAMILY) MEMBER 4"/>
    <property type="match status" value="1"/>
</dbReference>
<keyword evidence="4" id="KW-1185">Reference proteome</keyword>
<reference evidence="4" key="1">
    <citation type="submission" date="2017-06" db="EMBL/GenBank/DDBJ databases">
        <title>Genome analysis of Fimbriiglobus ruber SP5, the first member of the order Planctomycetales with confirmed chitinolytic capability.</title>
        <authorList>
            <person name="Ravin N.V."/>
            <person name="Rakitin A.L."/>
            <person name="Ivanova A.A."/>
            <person name="Beletsky A.V."/>
            <person name="Kulichevskaya I.S."/>
            <person name="Mardanov A.V."/>
            <person name="Dedysh S.N."/>
        </authorList>
    </citation>
    <scope>NUCLEOTIDE SEQUENCE [LARGE SCALE GENOMIC DNA]</scope>
    <source>
        <strain evidence="4">SP5</strain>
    </source>
</reference>
<dbReference type="NCBIfam" id="NF005559">
    <property type="entry name" value="PRK07231.1"/>
    <property type="match status" value="1"/>
</dbReference>
<dbReference type="SMART" id="SM00822">
    <property type="entry name" value="PKS_KR"/>
    <property type="match status" value="1"/>
</dbReference>
<dbReference type="CDD" id="cd05233">
    <property type="entry name" value="SDR_c"/>
    <property type="match status" value="1"/>
</dbReference>
<evidence type="ECO:0000259" key="2">
    <source>
        <dbReference type="SMART" id="SM00822"/>
    </source>
</evidence>
<dbReference type="Proteomes" id="UP000214646">
    <property type="component" value="Unassembled WGS sequence"/>
</dbReference>
<dbReference type="PRINTS" id="PR00080">
    <property type="entry name" value="SDRFAMILY"/>
</dbReference>
<accession>A0A225D2J8</accession>
<evidence type="ECO:0000313" key="4">
    <source>
        <dbReference type="Proteomes" id="UP000214646"/>
    </source>
</evidence>
<comment type="similarity">
    <text evidence="1">Belongs to the short-chain dehydrogenases/reductases (SDR) family.</text>
</comment>
<gene>
    <name evidence="3" type="ORF">FRUB_08374</name>
</gene>
<dbReference type="Gene3D" id="3.40.50.720">
    <property type="entry name" value="NAD(P)-binding Rossmann-like Domain"/>
    <property type="match status" value="1"/>
</dbReference>
<dbReference type="EMBL" id="NIDE01000017">
    <property type="protein sequence ID" value="OWK35811.1"/>
    <property type="molecule type" value="Genomic_DNA"/>
</dbReference>
<proteinExistence type="inferred from homology"/>
<protein>
    <submittedName>
        <fullName evidence="3">3-oxoacyl-[acyl-carrier protein] reductase</fullName>
    </submittedName>
</protein>
<dbReference type="AlphaFoldDB" id="A0A225D2J8"/>
<feature type="domain" description="Ketoreductase" evidence="2">
    <location>
        <begin position="70"/>
        <end position="244"/>
    </location>
</feature>
<dbReference type="FunFam" id="3.40.50.720:FF:000084">
    <property type="entry name" value="Short-chain dehydrogenase reductase"/>
    <property type="match status" value="1"/>
</dbReference>
<dbReference type="SUPFAM" id="SSF51735">
    <property type="entry name" value="NAD(P)-binding Rossmann-fold domains"/>
    <property type="match status" value="1"/>
</dbReference>
<name>A0A225D2J8_9BACT</name>
<dbReference type="PRINTS" id="PR00081">
    <property type="entry name" value="GDHRDH"/>
</dbReference>
<organism evidence="3 4">
    <name type="scientific">Fimbriiglobus ruber</name>
    <dbReference type="NCBI Taxonomy" id="1908690"/>
    <lineage>
        <taxon>Bacteria</taxon>
        <taxon>Pseudomonadati</taxon>
        <taxon>Planctomycetota</taxon>
        <taxon>Planctomycetia</taxon>
        <taxon>Gemmatales</taxon>
        <taxon>Gemmataceae</taxon>
        <taxon>Fimbriiglobus</taxon>
    </lineage>
</organism>
<evidence type="ECO:0000256" key="1">
    <source>
        <dbReference type="ARBA" id="ARBA00006484"/>
    </source>
</evidence>
<evidence type="ECO:0000313" key="3">
    <source>
        <dbReference type="EMBL" id="OWK35811.1"/>
    </source>
</evidence>
<dbReference type="PANTHER" id="PTHR43943:SF2">
    <property type="entry name" value="DEHYDROGENASE_REDUCTASE 4"/>
    <property type="match status" value="1"/>
</dbReference>